<proteinExistence type="inferred from homology"/>
<keyword evidence="6" id="KW-1185">Reference proteome</keyword>
<organism evidence="5 6">
    <name type="scientific">Caenorhabditis angaria</name>
    <dbReference type="NCBI Taxonomy" id="860376"/>
    <lineage>
        <taxon>Eukaryota</taxon>
        <taxon>Metazoa</taxon>
        <taxon>Ecdysozoa</taxon>
        <taxon>Nematoda</taxon>
        <taxon>Chromadorea</taxon>
        <taxon>Rhabditida</taxon>
        <taxon>Rhabditina</taxon>
        <taxon>Rhabditomorpha</taxon>
        <taxon>Rhabditoidea</taxon>
        <taxon>Rhabditidae</taxon>
        <taxon>Peloderinae</taxon>
        <taxon>Caenorhabditis</taxon>
    </lineage>
</organism>
<keyword evidence="3" id="KW-0472">Membrane</keyword>
<dbReference type="EMBL" id="CANHGI010000005">
    <property type="protein sequence ID" value="CAI5453195.1"/>
    <property type="molecule type" value="Genomic_DNA"/>
</dbReference>
<evidence type="ECO:0000256" key="3">
    <source>
        <dbReference type="SAM" id="Phobius"/>
    </source>
</evidence>
<feature type="transmembrane region" description="Helical" evidence="3">
    <location>
        <begin position="356"/>
        <end position="377"/>
    </location>
</feature>
<keyword evidence="3" id="KW-1133">Transmembrane helix</keyword>
<accession>A0A9P1IY31</accession>
<name>A0A9P1IY31_9PELO</name>
<feature type="domain" description="PDZ" evidence="4">
    <location>
        <begin position="164"/>
        <end position="236"/>
    </location>
</feature>
<protein>
    <recommendedName>
        <fullName evidence="4">PDZ domain-containing protein</fullName>
    </recommendedName>
</protein>
<feature type="compositionally biased region" description="Polar residues" evidence="2">
    <location>
        <begin position="256"/>
        <end position="283"/>
    </location>
</feature>
<dbReference type="Gene3D" id="2.30.42.10">
    <property type="match status" value="1"/>
</dbReference>
<dbReference type="InterPro" id="IPR036034">
    <property type="entry name" value="PDZ_sf"/>
</dbReference>
<dbReference type="InterPro" id="IPR035912">
    <property type="entry name" value="EHR_sf"/>
</dbReference>
<dbReference type="Pfam" id="PF00595">
    <property type="entry name" value="PDZ"/>
    <property type="match status" value="1"/>
</dbReference>
<feature type="region of interest" description="Disordered" evidence="2">
    <location>
        <begin position="256"/>
        <end position="286"/>
    </location>
</feature>
<dbReference type="AlphaFoldDB" id="A0A9P1IY31"/>
<evidence type="ECO:0000256" key="2">
    <source>
        <dbReference type="SAM" id="MobiDB-lite"/>
    </source>
</evidence>
<dbReference type="Pfam" id="PF01133">
    <property type="entry name" value="ER"/>
    <property type="match status" value="1"/>
</dbReference>
<keyword evidence="3" id="KW-0812">Transmembrane</keyword>
<comment type="caution">
    <text evidence="5">The sequence shown here is derived from an EMBL/GenBank/DDBJ whole genome shotgun (WGS) entry which is preliminary data.</text>
</comment>
<evidence type="ECO:0000256" key="1">
    <source>
        <dbReference type="ARBA" id="ARBA00007491"/>
    </source>
</evidence>
<dbReference type="SMART" id="SM00228">
    <property type="entry name" value="PDZ"/>
    <property type="match status" value="1"/>
</dbReference>
<dbReference type="SUPFAM" id="SSF143875">
    <property type="entry name" value="ERH-like"/>
    <property type="match status" value="1"/>
</dbReference>
<dbReference type="Gene3D" id="3.30.2260.10">
    <property type="entry name" value="Enhancer of rudimentary"/>
    <property type="match status" value="1"/>
</dbReference>
<evidence type="ECO:0000259" key="4">
    <source>
        <dbReference type="PROSITE" id="PS50106"/>
    </source>
</evidence>
<sequence length="382" mass="42995">MRRDHTILLMQPTTNIESRSWSDYESMNDCLEGICKAFEEFLKKKSPGRSSITYDIVQLFDFIDNLTDLSMLVQCQATFVYAPHDKKYIKERIFEMMKRRAQNEISNTTLQRMMISPGHEETFSRQTTIGSIPEDRIYEQAIDEEDGKENGDPSEEPDNGPFKMVNIEKTSAGFGFHIVGGIDCPHLKNDIGIFISTVNPQSKSFGVVQTGDKILSFDGIDMTCKNHDDAVDVFRKVEVGHVARVLIDRSYELTEDPTQTPSVTTNTPSRENFAKRNSSTTESVRGRLTPHGVNTVVEKLRGTTMGRAMTSYDEDDAQSVTSYAPSTHSIIDDVPRTPRKPMSLLDPRNNSWFTEALYVSIGLGALTLSGLVVYRILRGGRH</sequence>
<evidence type="ECO:0000313" key="5">
    <source>
        <dbReference type="EMBL" id="CAI5453195.1"/>
    </source>
</evidence>
<dbReference type="PANTHER" id="PTHR12373">
    <property type="entry name" value="ENHANCER OF RUDIMENTARY ERH"/>
    <property type="match status" value="1"/>
</dbReference>
<reference evidence="5" key="1">
    <citation type="submission" date="2022-11" db="EMBL/GenBank/DDBJ databases">
        <authorList>
            <person name="Kikuchi T."/>
        </authorList>
    </citation>
    <scope>NUCLEOTIDE SEQUENCE</scope>
    <source>
        <strain evidence="5">PS1010</strain>
    </source>
</reference>
<evidence type="ECO:0000313" key="6">
    <source>
        <dbReference type="Proteomes" id="UP001152747"/>
    </source>
</evidence>
<dbReference type="OrthoDB" id="123971at2759"/>
<dbReference type="SUPFAM" id="SSF50156">
    <property type="entry name" value="PDZ domain-like"/>
    <property type="match status" value="1"/>
</dbReference>
<dbReference type="PANTHER" id="PTHR12373:SF0">
    <property type="entry name" value="ENHANCER OF RUDIMENTARY HOMOLOG"/>
    <property type="match status" value="1"/>
</dbReference>
<dbReference type="InterPro" id="IPR000781">
    <property type="entry name" value="ERH"/>
</dbReference>
<dbReference type="Proteomes" id="UP001152747">
    <property type="component" value="Unassembled WGS sequence"/>
</dbReference>
<comment type="similarity">
    <text evidence="1">Belongs to the E(R) family.</text>
</comment>
<dbReference type="PROSITE" id="PS50106">
    <property type="entry name" value="PDZ"/>
    <property type="match status" value="1"/>
</dbReference>
<dbReference type="InterPro" id="IPR001478">
    <property type="entry name" value="PDZ"/>
</dbReference>
<gene>
    <name evidence="5" type="ORF">CAMP_LOCUS15832</name>
</gene>